<feature type="compositionally biased region" description="Basic and acidic residues" evidence="1">
    <location>
        <begin position="624"/>
        <end position="636"/>
    </location>
</feature>
<accession>A0AAN9A683</accession>
<comment type="caution">
    <text evidence="2">The sequence shown here is derived from an EMBL/GenBank/DDBJ whole genome shotgun (WGS) entry which is preliminary data.</text>
</comment>
<evidence type="ECO:0000313" key="2">
    <source>
        <dbReference type="EMBL" id="KAK7082161.1"/>
    </source>
</evidence>
<feature type="region of interest" description="Disordered" evidence="1">
    <location>
        <begin position="588"/>
        <end position="636"/>
    </location>
</feature>
<feature type="compositionally biased region" description="Low complexity" evidence="1">
    <location>
        <begin position="320"/>
        <end position="330"/>
    </location>
</feature>
<dbReference type="EMBL" id="JAXCGZ010004156">
    <property type="protein sequence ID" value="KAK7082161.1"/>
    <property type="molecule type" value="Genomic_DNA"/>
</dbReference>
<feature type="compositionally biased region" description="Pro residues" evidence="1">
    <location>
        <begin position="602"/>
        <end position="620"/>
    </location>
</feature>
<feature type="region of interest" description="Disordered" evidence="1">
    <location>
        <begin position="462"/>
        <end position="573"/>
    </location>
</feature>
<name>A0AAN9A683_HALRR</name>
<dbReference type="AlphaFoldDB" id="A0AAN9A683"/>
<feature type="compositionally biased region" description="Basic and acidic residues" evidence="1">
    <location>
        <begin position="531"/>
        <end position="541"/>
    </location>
</feature>
<reference evidence="2 3" key="1">
    <citation type="submission" date="2023-11" db="EMBL/GenBank/DDBJ databases">
        <title>Halocaridina rubra genome assembly.</title>
        <authorList>
            <person name="Smith C."/>
        </authorList>
    </citation>
    <scope>NUCLEOTIDE SEQUENCE [LARGE SCALE GENOMIC DNA]</scope>
    <source>
        <strain evidence="2">EP-1</strain>
        <tissue evidence="2">Whole</tissue>
    </source>
</reference>
<feature type="compositionally biased region" description="Basic and acidic residues" evidence="1">
    <location>
        <begin position="47"/>
        <end position="58"/>
    </location>
</feature>
<protein>
    <submittedName>
        <fullName evidence="2">Uncharacterized protein</fullName>
    </submittedName>
</protein>
<feature type="region of interest" description="Disordered" evidence="1">
    <location>
        <begin position="320"/>
        <end position="346"/>
    </location>
</feature>
<organism evidence="2 3">
    <name type="scientific">Halocaridina rubra</name>
    <name type="common">Hawaiian red shrimp</name>
    <dbReference type="NCBI Taxonomy" id="373956"/>
    <lineage>
        <taxon>Eukaryota</taxon>
        <taxon>Metazoa</taxon>
        <taxon>Ecdysozoa</taxon>
        <taxon>Arthropoda</taxon>
        <taxon>Crustacea</taxon>
        <taxon>Multicrustacea</taxon>
        <taxon>Malacostraca</taxon>
        <taxon>Eumalacostraca</taxon>
        <taxon>Eucarida</taxon>
        <taxon>Decapoda</taxon>
        <taxon>Pleocyemata</taxon>
        <taxon>Caridea</taxon>
        <taxon>Atyoidea</taxon>
        <taxon>Atyidae</taxon>
        <taxon>Halocaridina</taxon>
    </lineage>
</organism>
<gene>
    <name evidence="2" type="ORF">SK128_019831</name>
</gene>
<feature type="region of interest" description="Disordered" evidence="1">
    <location>
        <begin position="117"/>
        <end position="138"/>
    </location>
</feature>
<evidence type="ECO:0000313" key="3">
    <source>
        <dbReference type="Proteomes" id="UP001381693"/>
    </source>
</evidence>
<evidence type="ECO:0000256" key="1">
    <source>
        <dbReference type="SAM" id="MobiDB-lite"/>
    </source>
</evidence>
<keyword evidence="3" id="KW-1185">Reference proteome</keyword>
<feature type="compositionally biased region" description="Polar residues" evidence="1">
    <location>
        <begin position="516"/>
        <end position="530"/>
    </location>
</feature>
<dbReference type="Proteomes" id="UP001381693">
    <property type="component" value="Unassembled WGS sequence"/>
</dbReference>
<feature type="region of interest" description="Disordered" evidence="1">
    <location>
        <begin position="45"/>
        <end position="70"/>
    </location>
</feature>
<sequence length="636" mass="71063">MMTSDQVSIVPSVQVAMMPSVQVAIGPSVPPAMMPSVQVAVMSWVQKGEKDEKNEKKTTDKKRGRSGSPSMPYFWPEYENDLKERKKGWYRVDFGPNRVTQMWYLPTVTDRLNFLNRHKDSNPHEPFQTPSPFPVEDDKQRSSAYWKMQRNKFPGTTREVRQSKPLINVGSVPIPKPMTRRSLSIAPNPYKQVPRPGFVPSIGYEPTRSLSQPPTGADNYPERVASYISGYPPMGPPPPRMVPRMAPAYPSYYDYDYGYGGGYGYPSYGYGYAPPPPPPRMSRYDTYLDDEMPEPAYTPRFRSRVPETLEDMDMRDKLNTTSTTTTTTTTPRITPSYLRGKSPPGMLQDHVDKMRIRLKSLAFSLDPSGPVPDIIVPERPKKGGDDKKYTQAVEFSELPKLASRRQRYYPEDEYIKDNLRIKCLSHYKTTRTAADSSMPHFAVVSDTSSRYDKLAGAKWEEPDTVFGTPSSDKKPFSKPLTDGTAEESEDKKERRRKKKSREREVSETLALEASGEASTTPVPPSDLSTSEADKEVEKEASVGDEEALDEKERKKLEKKKRKAEREAAAKAAMEAELAALAAAEAELARLEAESSSLKTDSPAPPAATPAPEPSSTPVPAEPASEVKSESAADKSE</sequence>
<proteinExistence type="predicted"/>